<dbReference type="InterPro" id="IPR001810">
    <property type="entry name" value="F-box_dom"/>
</dbReference>
<reference evidence="2 3" key="1">
    <citation type="journal article" date="2011" name="Genome Biol.">
        <title>Comparative genome sequence analysis underscores mycoparasitism as the ancestral life style of Trichoderma.</title>
        <authorList>
            <person name="Kubicek C.P."/>
            <person name="Herrera-Estrella A."/>
            <person name="Seidl-Seiboth V."/>
            <person name="Martinez D.A."/>
            <person name="Druzhinina I.S."/>
            <person name="Thon M."/>
            <person name="Zeilinger S."/>
            <person name="Casas-Flores S."/>
            <person name="Horwitz B.A."/>
            <person name="Mukherjee P.K."/>
            <person name="Mukherjee M."/>
            <person name="Kredics L."/>
            <person name="Alcaraz L.D."/>
            <person name="Aerts A."/>
            <person name="Antal Z."/>
            <person name="Atanasova L."/>
            <person name="Cervantes-Badillo M.G."/>
            <person name="Challacombe J."/>
            <person name="Chertkov O."/>
            <person name="McCluskey K."/>
            <person name="Coulpier F."/>
            <person name="Deshpande N."/>
            <person name="von Doehren H."/>
            <person name="Ebbole D.J."/>
            <person name="Esquivel-Naranjo E.U."/>
            <person name="Fekete E."/>
            <person name="Flipphi M."/>
            <person name="Glaser F."/>
            <person name="Gomez-Rodriguez E.Y."/>
            <person name="Gruber S."/>
            <person name="Han C."/>
            <person name="Henrissat B."/>
            <person name="Hermosa R."/>
            <person name="Hernandez-Onate M."/>
            <person name="Karaffa L."/>
            <person name="Kosti I."/>
            <person name="Le Crom S."/>
            <person name="Lindquist E."/>
            <person name="Lucas S."/>
            <person name="Luebeck M."/>
            <person name="Luebeck P.S."/>
            <person name="Margeot A."/>
            <person name="Metz B."/>
            <person name="Misra M."/>
            <person name="Nevalainen H."/>
            <person name="Omann M."/>
            <person name="Packer N."/>
            <person name="Perrone G."/>
            <person name="Uresti-Rivera E.E."/>
            <person name="Salamov A."/>
            <person name="Schmoll M."/>
            <person name="Seiboth B."/>
            <person name="Shapiro H."/>
            <person name="Sukno S."/>
            <person name="Tamayo-Ramos J.A."/>
            <person name="Tisch D."/>
            <person name="Wiest A."/>
            <person name="Wilkinson H.H."/>
            <person name="Zhang M."/>
            <person name="Coutinho P.M."/>
            <person name="Kenerley C.M."/>
            <person name="Monte E."/>
            <person name="Baker S.E."/>
            <person name="Grigoriev I.V."/>
        </authorList>
    </citation>
    <scope>NUCLEOTIDE SEQUENCE [LARGE SCALE GENOMIC DNA]</scope>
    <source>
        <strain evidence="3">Gv29-8 / FGSC 10586</strain>
    </source>
</reference>
<name>G9N5F1_HYPVG</name>
<dbReference type="Pfam" id="PF00646">
    <property type="entry name" value="F-box"/>
    <property type="match status" value="1"/>
</dbReference>
<feature type="domain" description="F-box" evidence="1">
    <location>
        <begin position="23"/>
        <end position="69"/>
    </location>
</feature>
<dbReference type="RefSeq" id="XP_013952196.1">
    <property type="nucleotide sequence ID" value="XM_014096721.1"/>
</dbReference>
<dbReference type="OMA" id="TWHITSH"/>
<dbReference type="HOGENOM" id="CLU_653938_0_0_1"/>
<dbReference type="STRING" id="413071.G9N5F1"/>
<dbReference type="PROSITE" id="PS50181">
    <property type="entry name" value="FBOX"/>
    <property type="match status" value="1"/>
</dbReference>
<evidence type="ECO:0000313" key="2">
    <source>
        <dbReference type="EMBL" id="EHK17996.1"/>
    </source>
</evidence>
<evidence type="ECO:0000259" key="1">
    <source>
        <dbReference type="PROSITE" id="PS50181"/>
    </source>
</evidence>
<proteinExistence type="predicted"/>
<organism evidence="2 3">
    <name type="scientific">Hypocrea virens (strain Gv29-8 / FGSC 10586)</name>
    <name type="common">Gliocladium virens</name>
    <name type="synonym">Trichoderma virens</name>
    <dbReference type="NCBI Taxonomy" id="413071"/>
    <lineage>
        <taxon>Eukaryota</taxon>
        <taxon>Fungi</taxon>
        <taxon>Dikarya</taxon>
        <taxon>Ascomycota</taxon>
        <taxon>Pezizomycotina</taxon>
        <taxon>Sordariomycetes</taxon>
        <taxon>Hypocreomycetidae</taxon>
        <taxon>Hypocreales</taxon>
        <taxon>Hypocreaceae</taxon>
        <taxon>Trichoderma</taxon>
    </lineage>
</organism>
<comment type="caution">
    <text evidence="2">The sequence shown here is derived from an EMBL/GenBank/DDBJ whole genome shotgun (WGS) entry which is preliminary data.</text>
</comment>
<dbReference type="CDD" id="cd09917">
    <property type="entry name" value="F-box_SF"/>
    <property type="match status" value="1"/>
</dbReference>
<protein>
    <recommendedName>
        <fullName evidence="1">F-box domain-containing protein</fullName>
    </recommendedName>
</protein>
<dbReference type="EMBL" id="ABDF02000087">
    <property type="protein sequence ID" value="EHK17996.1"/>
    <property type="molecule type" value="Genomic_DNA"/>
</dbReference>
<evidence type="ECO:0000313" key="3">
    <source>
        <dbReference type="Proteomes" id="UP000007115"/>
    </source>
</evidence>
<sequence>MRKHRPPDQWPRQPFIIDREYPSVGLQALPTEIFLLILRWLPVSARICLALTCKSLMETLFPENILPRLAEEDLIALLSLLQKDIPGAYLCFCCQKLRQLIPGMDWASHDHRWNIGLFQNPTWHITSHTTWHIPAPYYFSSFKDHFYVDFMDAYLVMNSHFLGSSHGLPLESLERYVSFQDHFELHNCQHSTALQDEVNQRFRNPPGLEYRLYERKEEEPPRKKTAWRVSFRMIPKIVDDKLYLARFYTIVGPWVPWSCMARLLSSFSPEICCHLQCSADSRLLFCDLHYGFMQQSNPGAYVSIAPRTRTRQRNSQPPKFDPESGSCQLCSTDYDIILHQNQGNKEWNFRLSTYHCLGSCRSPQEKFWEYLVGNLGEVFVSDLIGFERAQTPVRSQFLESHRGFARQTWQEDNTYVDEVQCRFD</sequence>
<dbReference type="eggNOG" id="ENOG502R9N3">
    <property type="taxonomic scope" value="Eukaryota"/>
</dbReference>
<dbReference type="AlphaFoldDB" id="G9N5F1"/>
<dbReference type="VEuPathDB" id="FungiDB:TRIVIDRAFT_44462"/>
<dbReference type="OrthoDB" id="3766406at2759"/>
<gene>
    <name evidence="2" type="ORF">TRIVIDRAFT_44462</name>
</gene>
<dbReference type="InParanoid" id="G9N5F1"/>
<accession>G9N5F1</accession>
<keyword evidence="3" id="KW-1185">Reference proteome</keyword>
<dbReference type="Proteomes" id="UP000007115">
    <property type="component" value="Unassembled WGS sequence"/>
</dbReference>
<dbReference type="GeneID" id="25794310"/>